<gene>
    <name evidence="1" type="ORF">ACOC_LOCUS6743</name>
</gene>
<keyword evidence="2" id="KW-1185">Reference proteome</keyword>
<sequence length="265" mass="30144">MQSSDFDVFDHLPEIPESEIDSGIVTGLLENCVFYQIWTLQMVENLALSIDLDSPIRGDIEELMADSNDSVEVPRSFEEEKERGSEECRKAKKLLKGYENYPESMPSLFPEWPIDDTSRDFQVRLAARSLTNVNTRPKGFDTTGSIPLQRTAFRVKCKNAVKNLKTLLRSLANAQNSVPGLRIENSPIMGEIRFKGSKRYVILQHEARNQQGVTFSDELSEVTFEVDAEEMIPTSKTKQPESDLLNVIFKLRRDGISEDFKITKC</sequence>
<dbReference type="Proteomes" id="UP000267027">
    <property type="component" value="Unassembled WGS sequence"/>
</dbReference>
<dbReference type="AlphaFoldDB" id="A0A158PHT0"/>
<name>A0A158PHT0_ANGCS</name>
<dbReference type="EMBL" id="UYYA01003973">
    <property type="protein sequence ID" value="VDM58328.1"/>
    <property type="molecule type" value="Genomic_DNA"/>
</dbReference>
<evidence type="ECO:0000313" key="1">
    <source>
        <dbReference type="EMBL" id="VDM58328.1"/>
    </source>
</evidence>
<evidence type="ECO:0000313" key="3">
    <source>
        <dbReference type="WBParaSite" id="ACOC_0000674201-mRNA-1"/>
    </source>
</evidence>
<proteinExistence type="predicted"/>
<accession>A0A158PHT0</accession>
<reference evidence="3" key="1">
    <citation type="submission" date="2016-04" db="UniProtKB">
        <authorList>
            <consortium name="WormBaseParasite"/>
        </authorList>
    </citation>
    <scope>IDENTIFICATION</scope>
</reference>
<dbReference type="OrthoDB" id="5844821at2759"/>
<dbReference type="WBParaSite" id="ACOC_0000674201-mRNA-1">
    <property type="protein sequence ID" value="ACOC_0000674201-mRNA-1"/>
    <property type="gene ID" value="ACOC_0000674201"/>
</dbReference>
<protein>
    <submittedName>
        <fullName evidence="3">Nucleosome assembly protein 1-like 1</fullName>
    </submittedName>
</protein>
<reference evidence="1 2" key="2">
    <citation type="submission" date="2018-11" db="EMBL/GenBank/DDBJ databases">
        <authorList>
            <consortium name="Pathogen Informatics"/>
        </authorList>
    </citation>
    <scope>NUCLEOTIDE SEQUENCE [LARGE SCALE GENOMIC DNA]</scope>
    <source>
        <strain evidence="1 2">Costa Rica</strain>
    </source>
</reference>
<organism evidence="3">
    <name type="scientific">Angiostrongylus costaricensis</name>
    <name type="common">Nematode worm</name>
    <dbReference type="NCBI Taxonomy" id="334426"/>
    <lineage>
        <taxon>Eukaryota</taxon>
        <taxon>Metazoa</taxon>
        <taxon>Ecdysozoa</taxon>
        <taxon>Nematoda</taxon>
        <taxon>Chromadorea</taxon>
        <taxon>Rhabditida</taxon>
        <taxon>Rhabditina</taxon>
        <taxon>Rhabditomorpha</taxon>
        <taxon>Strongyloidea</taxon>
        <taxon>Metastrongylidae</taxon>
        <taxon>Angiostrongylus</taxon>
    </lineage>
</organism>
<evidence type="ECO:0000313" key="2">
    <source>
        <dbReference type="Proteomes" id="UP000267027"/>
    </source>
</evidence>